<evidence type="ECO:0000259" key="3">
    <source>
        <dbReference type="Pfam" id="PF18765"/>
    </source>
</evidence>
<accession>A0A5J4L3S1</accession>
<organism evidence="4">
    <name type="scientific">hot springs metagenome</name>
    <dbReference type="NCBI Taxonomy" id="433727"/>
    <lineage>
        <taxon>unclassified sequences</taxon>
        <taxon>metagenomes</taxon>
        <taxon>ecological metagenomes</taxon>
    </lineage>
</organism>
<protein>
    <submittedName>
        <fullName evidence="4">Type III-B CRISPR module RAMP protein Cmr1</fullName>
    </submittedName>
</protein>
<dbReference type="GO" id="GO:0051607">
    <property type="term" value="P:defense response to virus"/>
    <property type="evidence" value="ECO:0007669"/>
    <property type="project" value="UniProtKB-KW"/>
</dbReference>
<dbReference type="SUPFAM" id="SSF81301">
    <property type="entry name" value="Nucleotidyltransferase"/>
    <property type="match status" value="1"/>
</dbReference>
<dbReference type="Gene3D" id="3.30.460.10">
    <property type="entry name" value="Beta Polymerase, domain 2"/>
    <property type="match status" value="1"/>
</dbReference>
<feature type="domain" description="Polymerase beta nucleotidyltransferase" evidence="3">
    <location>
        <begin position="356"/>
        <end position="433"/>
    </location>
</feature>
<dbReference type="InterPro" id="IPR041633">
    <property type="entry name" value="Polbeta"/>
</dbReference>
<dbReference type="EMBL" id="BLAB01000001">
    <property type="protein sequence ID" value="GER94323.1"/>
    <property type="molecule type" value="Genomic_DNA"/>
</dbReference>
<evidence type="ECO:0000313" key="4">
    <source>
        <dbReference type="EMBL" id="GER94323.1"/>
    </source>
</evidence>
<dbReference type="InterPro" id="IPR007522">
    <property type="entry name" value="CRISPR-assoc_prot_TM1795"/>
</dbReference>
<sequence length="438" mass="49517">MKTVGFTLTTITPMFLSGIDSRTPELRAPSIKGAMRFWWRALKAEPDIDKLRKKEDQIFGSSDEKIGRAKFSIRVSQIDKKSPSTYKNPDKYDPVGYHFYSVFMEGGRERYYSPEENTFKIILTSQDEGILKIASASLWALVYLGAIGTRARRGAGNMAIISVDDADKILDDTGLDFIPKGNNSEEVAKWIRDNCNTAKAIINKDKTTFVSEYSNLCFSRFVIGNQPFKSWKDALGAAGFKAFRDKNKSRILETPSFGFPVRHRTNNINNITVTGRVGKDSFSRRSSPIIFKIIKSGSYYYWMVLRLSGEFLPEGGVIKANNNTQKPDYSIIDEFWAELKKRGVEHILSMPDTLMTIIDKLKKDIDPQKIILFGSKARGDFHSRSDTDIAVETDKSLEELLLNGAVDIVDMNRANDELKDKIKKEGVVIYERKGEEAS</sequence>
<dbReference type="Pfam" id="PF03787">
    <property type="entry name" value="RAMPs"/>
    <property type="match status" value="1"/>
</dbReference>
<keyword evidence="1" id="KW-0051">Antiviral defense</keyword>
<gene>
    <name evidence="4" type="ORF">A45J_2084</name>
</gene>
<name>A0A5J4L3S1_9ZZZZ</name>
<dbReference type="NCBIfam" id="TIGR01894">
    <property type="entry name" value="cas_TM1795_cmr1"/>
    <property type="match status" value="1"/>
</dbReference>
<evidence type="ECO:0000259" key="2">
    <source>
        <dbReference type="Pfam" id="PF03787"/>
    </source>
</evidence>
<dbReference type="Pfam" id="PF18765">
    <property type="entry name" value="Polbeta"/>
    <property type="match status" value="1"/>
</dbReference>
<dbReference type="CDD" id="cd05403">
    <property type="entry name" value="NT_KNTase_like"/>
    <property type="match status" value="1"/>
</dbReference>
<dbReference type="InterPro" id="IPR005537">
    <property type="entry name" value="RAMP_III_fam"/>
</dbReference>
<proteinExistence type="predicted"/>
<evidence type="ECO:0000256" key="1">
    <source>
        <dbReference type="ARBA" id="ARBA00023118"/>
    </source>
</evidence>
<dbReference type="InterPro" id="IPR043519">
    <property type="entry name" value="NT_sf"/>
</dbReference>
<dbReference type="AlphaFoldDB" id="A0A5J4L3S1"/>
<reference evidence="4" key="1">
    <citation type="submission" date="2019-10" db="EMBL/GenBank/DDBJ databases">
        <title>Metagenomic sequencing of thiosulfate-disproportionating enrichment culture.</title>
        <authorList>
            <person name="Umezawa K."/>
            <person name="Kojima H."/>
            <person name="Fukui M."/>
        </authorList>
    </citation>
    <scope>NUCLEOTIDE SEQUENCE</scope>
    <source>
        <strain evidence="4">45J</strain>
    </source>
</reference>
<feature type="domain" description="CRISPR type III-associated protein" evidence="2">
    <location>
        <begin position="7"/>
        <end position="158"/>
    </location>
</feature>
<comment type="caution">
    <text evidence="4">The sequence shown here is derived from an EMBL/GenBank/DDBJ whole genome shotgun (WGS) entry which is preliminary data.</text>
</comment>